<keyword evidence="1" id="KW-0472">Membrane</keyword>
<evidence type="ECO:0000256" key="1">
    <source>
        <dbReference type="SAM" id="Phobius"/>
    </source>
</evidence>
<dbReference type="STRING" id="3775.A0A1Q3DIM8"/>
<protein>
    <submittedName>
        <fullName evidence="3">Zf-RVT domain-containing protein</fullName>
    </submittedName>
</protein>
<dbReference type="Proteomes" id="UP000187406">
    <property type="component" value="Unassembled WGS sequence"/>
</dbReference>
<dbReference type="PANTHER" id="PTHR33116">
    <property type="entry name" value="REVERSE TRANSCRIPTASE ZINC-BINDING DOMAIN-CONTAINING PROTEIN-RELATED-RELATED"/>
    <property type="match status" value="1"/>
</dbReference>
<keyword evidence="4" id="KW-1185">Reference proteome</keyword>
<evidence type="ECO:0000313" key="4">
    <source>
        <dbReference type="Proteomes" id="UP000187406"/>
    </source>
</evidence>
<evidence type="ECO:0000259" key="2">
    <source>
        <dbReference type="Pfam" id="PF13966"/>
    </source>
</evidence>
<name>A0A1Q3DIM8_CEPFO</name>
<dbReference type="EMBL" id="BDDD01009241">
    <property type="protein sequence ID" value="GAV92255.1"/>
    <property type="molecule type" value="Genomic_DNA"/>
</dbReference>
<sequence length="437" mass="50298">MKMVSKIQSWTSRCLSFSGRLQLIQATLFGILNFWTFNTVIPALTLQKCESIMRSYLWAGSMIKKRSKVSWAQVCKPKDEGGLGLRRPSECNKAALIRLIWDLLNNRHSLWVLWSKAEILKGRSFWQLESKQTLSVTWKRLLSLRSLVSAKLVYSIGRNSSWSLWYDPWYQNTPLVEKLGVRTIYDSGLAHEATISEVLQDSNWSWPVHVWQLEEIRCDCLNIPVVQRDSIGWCKAGGKFSFKLAWDSLRLSAPVVPWAKVVWFRGAIPKHSFCLWLTFNRAHLTTDKLLSLGILQQSNCSFGCGQQETLNHLFFDCPYTRTVWKKVMELNNCPTPTDWNWDSMVAWALANAVGIRFPYWMRRTGLAAAVYHCWRERNDRIFRNLASSPDQLLARIAFDVSMKAALFLKVQDTPSNRALVENWGISDSIFTVNACNG</sequence>
<dbReference type="OrthoDB" id="1748554at2759"/>
<dbReference type="AlphaFoldDB" id="A0A1Q3DIM8"/>
<feature type="domain" description="Reverse transcriptase zinc-binding" evidence="2">
    <location>
        <begin position="240"/>
        <end position="324"/>
    </location>
</feature>
<evidence type="ECO:0000313" key="3">
    <source>
        <dbReference type="EMBL" id="GAV92255.1"/>
    </source>
</evidence>
<organism evidence="3 4">
    <name type="scientific">Cephalotus follicularis</name>
    <name type="common">Albany pitcher plant</name>
    <dbReference type="NCBI Taxonomy" id="3775"/>
    <lineage>
        <taxon>Eukaryota</taxon>
        <taxon>Viridiplantae</taxon>
        <taxon>Streptophyta</taxon>
        <taxon>Embryophyta</taxon>
        <taxon>Tracheophyta</taxon>
        <taxon>Spermatophyta</taxon>
        <taxon>Magnoliopsida</taxon>
        <taxon>eudicotyledons</taxon>
        <taxon>Gunneridae</taxon>
        <taxon>Pentapetalae</taxon>
        <taxon>rosids</taxon>
        <taxon>fabids</taxon>
        <taxon>Oxalidales</taxon>
        <taxon>Cephalotaceae</taxon>
        <taxon>Cephalotus</taxon>
    </lineage>
</organism>
<dbReference type="Pfam" id="PF13966">
    <property type="entry name" value="zf-RVT"/>
    <property type="match status" value="1"/>
</dbReference>
<dbReference type="InterPro" id="IPR026960">
    <property type="entry name" value="RVT-Znf"/>
</dbReference>
<accession>A0A1Q3DIM8</accession>
<proteinExistence type="predicted"/>
<feature type="transmembrane region" description="Helical" evidence="1">
    <location>
        <begin position="21"/>
        <end position="44"/>
    </location>
</feature>
<comment type="caution">
    <text evidence="3">The sequence shown here is derived from an EMBL/GenBank/DDBJ whole genome shotgun (WGS) entry which is preliminary data.</text>
</comment>
<gene>
    <name evidence="3" type="ORF">CFOL_v3_35636</name>
</gene>
<dbReference type="PANTHER" id="PTHR33116:SF78">
    <property type="entry name" value="OS12G0587133 PROTEIN"/>
    <property type="match status" value="1"/>
</dbReference>
<keyword evidence="1" id="KW-0812">Transmembrane</keyword>
<reference evidence="4" key="1">
    <citation type="submission" date="2016-04" db="EMBL/GenBank/DDBJ databases">
        <title>Cephalotus genome sequencing.</title>
        <authorList>
            <person name="Fukushima K."/>
            <person name="Hasebe M."/>
            <person name="Fang X."/>
        </authorList>
    </citation>
    <scope>NUCLEOTIDE SEQUENCE [LARGE SCALE GENOMIC DNA]</scope>
    <source>
        <strain evidence="4">cv. St1</strain>
    </source>
</reference>
<dbReference type="InParanoid" id="A0A1Q3DIM8"/>
<keyword evidence="1" id="KW-1133">Transmembrane helix</keyword>